<evidence type="ECO:0000313" key="7">
    <source>
        <dbReference type="Proteomes" id="UP000041254"/>
    </source>
</evidence>
<keyword evidence="2" id="KW-0547">Nucleotide-binding</keyword>
<dbReference type="VEuPathDB" id="CryptoDB:Vbra_10633"/>
<accession>A0A0G4H5E5</accession>
<dbReference type="SUPFAM" id="SSF52540">
    <property type="entry name" value="P-loop containing nucleoside triphosphate hydrolases"/>
    <property type="match status" value="1"/>
</dbReference>
<evidence type="ECO:0000259" key="5">
    <source>
        <dbReference type="PROSITE" id="PS50222"/>
    </source>
</evidence>
<dbReference type="PANTHER" id="PTHR12169">
    <property type="entry name" value="ATPASE N2B"/>
    <property type="match status" value="1"/>
</dbReference>
<dbReference type="GO" id="GO:0005524">
    <property type="term" value="F:ATP binding"/>
    <property type="evidence" value="ECO:0007669"/>
    <property type="project" value="UniProtKB-KW"/>
</dbReference>
<feature type="compositionally biased region" description="Basic and acidic residues" evidence="4">
    <location>
        <begin position="653"/>
        <end position="682"/>
    </location>
</feature>
<dbReference type="NCBIfam" id="NF040713">
    <property type="entry name" value="ZapE"/>
    <property type="match status" value="1"/>
</dbReference>
<dbReference type="Proteomes" id="UP000041254">
    <property type="component" value="Unassembled WGS sequence"/>
</dbReference>
<dbReference type="GO" id="GO:0005739">
    <property type="term" value="C:mitochondrion"/>
    <property type="evidence" value="ECO:0007669"/>
    <property type="project" value="TreeGrafter"/>
</dbReference>
<proteinExistence type="inferred from homology"/>
<evidence type="ECO:0000256" key="3">
    <source>
        <dbReference type="ARBA" id="ARBA00022840"/>
    </source>
</evidence>
<keyword evidence="3" id="KW-0067">ATP-binding</keyword>
<evidence type="ECO:0000313" key="6">
    <source>
        <dbReference type="EMBL" id="CEM38988.1"/>
    </source>
</evidence>
<dbReference type="Gene3D" id="3.40.50.300">
    <property type="entry name" value="P-loop containing nucleotide triphosphate hydrolases"/>
    <property type="match status" value="1"/>
</dbReference>
<name>A0A0G4H5E5_VITBC</name>
<comment type="similarity">
    <text evidence="1">Belongs to the AFG1 ATPase family.</text>
</comment>
<organism evidence="6 7">
    <name type="scientific">Vitrella brassicaformis (strain CCMP3155)</name>
    <dbReference type="NCBI Taxonomy" id="1169540"/>
    <lineage>
        <taxon>Eukaryota</taxon>
        <taxon>Sar</taxon>
        <taxon>Alveolata</taxon>
        <taxon>Colpodellida</taxon>
        <taxon>Vitrellaceae</taxon>
        <taxon>Vitrella</taxon>
    </lineage>
</organism>
<dbReference type="GO" id="GO:0016887">
    <property type="term" value="F:ATP hydrolysis activity"/>
    <property type="evidence" value="ECO:0007669"/>
    <property type="project" value="InterPro"/>
</dbReference>
<evidence type="ECO:0000256" key="2">
    <source>
        <dbReference type="ARBA" id="ARBA00022741"/>
    </source>
</evidence>
<dbReference type="SUPFAM" id="SSF47473">
    <property type="entry name" value="EF-hand"/>
    <property type="match status" value="1"/>
</dbReference>
<feature type="domain" description="EF-hand" evidence="5">
    <location>
        <begin position="504"/>
        <end position="539"/>
    </location>
</feature>
<protein>
    <recommendedName>
        <fullName evidence="5">EF-hand domain-containing protein</fullName>
    </recommendedName>
</protein>
<dbReference type="InterPro" id="IPR027417">
    <property type="entry name" value="P-loop_NTPase"/>
</dbReference>
<dbReference type="InterPro" id="IPR002048">
    <property type="entry name" value="EF_hand_dom"/>
</dbReference>
<dbReference type="Pfam" id="PF03969">
    <property type="entry name" value="AFG1_ATPase"/>
    <property type="match status" value="1"/>
</dbReference>
<keyword evidence="7" id="KW-1185">Reference proteome</keyword>
<dbReference type="EMBL" id="CDMY01001019">
    <property type="protein sequence ID" value="CEM38988.1"/>
    <property type="molecule type" value="Genomic_DNA"/>
</dbReference>
<dbReference type="InterPro" id="IPR011992">
    <property type="entry name" value="EF-hand-dom_pair"/>
</dbReference>
<dbReference type="InParanoid" id="A0A0G4H5E5"/>
<dbReference type="GO" id="GO:0005509">
    <property type="term" value="F:calcium ion binding"/>
    <property type="evidence" value="ECO:0007669"/>
    <property type="project" value="InterPro"/>
</dbReference>
<dbReference type="PhylomeDB" id="A0A0G4H5E5"/>
<dbReference type="PANTHER" id="PTHR12169:SF6">
    <property type="entry name" value="AFG1-LIKE ATPASE"/>
    <property type="match status" value="1"/>
</dbReference>
<sequence length="697" mass="77249">MAASPALSAARAHFLVLSKGSASSTATGVPRPALGAPSILPRQQLQWRFFSSAAAVSSSSLEARFNEMLAKGNLQANEAQKALVKKLMALQGRIDAQGDVPAPAAPADFSRTSLGGRTAAGAAPAGSGSFFGRLGGLFGGGAVSDTVAKDSAGADGFGGSLSVSPAIKGLYIWGGVGQGKTMIMDSFYDTTHLSSKKRVHFHQFMLDVHARLHKKKAQNKAEGRADADPLIQVAYDIRREAQLLCFDEFHVVHITDAMILKRLFEGLFQSGCIVVSTSNRPPDDLYKGGLNRSRFVPFIGLLKQCCEEFQIETNKDFRLTKLVAQHHGLYNVPSRSEDEILKHMQYLTRGHQLEEAEIDVMMGRTLKVPHQASGVAHVTFPALCATSVGAADFIALASTYHTVFLSDIPSLENMDESPNEIRRFINLIDILYERGCRVIFDAQLPPFRLFGTTRTTEEFEKLRQCLKKRWERLQDALDKLATRPSAGELNQEEFATAVVDVSGCEPRCAQHIFEVLDTNHDGKLHVEALRSALFFHAMNYDIHPPSETDAWFFDREKAANEATRLSEGRSERITTREMGLGYELYNEGGSSSKEDNKFAFVRTVSRMRDMISLPYLQKHQKEFHLDDLSQLGLKRPQHDQTPPPPSDATEAMSEPRHRERDHRPTRPPKERPVDTHERRPFPAEEGTYPQPAFAFSG</sequence>
<dbReference type="PROSITE" id="PS50222">
    <property type="entry name" value="EF_HAND_2"/>
    <property type="match status" value="1"/>
</dbReference>
<dbReference type="AlphaFoldDB" id="A0A0G4H5E5"/>
<feature type="region of interest" description="Disordered" evidence="4">
    <location>
        <begin position="633"/>
        <end position="697"/>
    </location>
</feature>
<reference evidence="6 7" key="1">
    <citation type="submission" date="2014-11" db="EMBL/GenBank/DDBJ databases">
        <authorList>
            <person name="Zhu J."/>
            <person name="Qi W."/>
            <person name="Song R."/>
        </authorList>
    </citation>
    <scope>NUCLEOTIDE SEQUENCE [LARGE SCALE GENOMIC DNA]</scope>
</reference>
<dbReference type="Gene3D" id="1.10.238.10">
    <property type="entry name" value="EF-hand"/>
    <property type="match status" value="1"/>
</dbReference>
<gene>
    <name evidence="6" type="ORF">Vbra_10633</name>
</gene>
<dbReference type="OrthoDB" id="548867at2759"/>
<evidence type="ECO:0000256" key="1">
    <source>
        <dbReference type="ARBA" id="ARBA00010322"/>
    </source>
</evidence>
<dbReference type="FunCoup" id="A0A0G4H5E5">
    <property type="interactions" value="111"/>
</dbReference>
<dbReference type="InterPro" id="IPR005654">
    <property type="entry name" value="ATPase_AFG1-like"/>
</dbReference>
<dbReference type="OMA" id="IHYHNFM"/>
<evidence type="ECO:0000256" key="4">
    <source>
        <dbReference type="SAM" id="MobiDB-lite"/>
    </source>
</evidence>